<comment type="similarity">
    <text evidence="8">Belongs to the PpiD chaperone family.</text>
</comment>
<keyword evidence="11" id="KW-0697">Rotamase</keyword>
<evidence type="ECO:0000256" key="11">
    <source>
        <dbReference type="PROSITE-ProRule" id="PRU00278"/>
    </source>
</evidence>
<evidence type="ECO:0000256" key="3">
    <source>
        <dbReference type="ARBA" id="ARBA00022519"/>
    </source>
</evidence>
<keyword evidence="2" id="KW-1003">Cell membrane</keyword>
<evidence type="ECO:0000256" key="5">
    <source>
        <dbReference type="ARBA" id="ARBA00022989"/>
    </source>
</evidence>
<keyword evidence="5 12" id="KW-1133">Transmembrane helix</keyword>
<evidence type="ECO:0000256" key="10">
    <source>
        <dbReference type="ARBA" id="ARBA00042775"/>
    </source>
</evidence>
<dbReference type="InterPro" id="IPR027304">
    <property type="entry name" value="Trigger_fact/SurA_dom_sf"/>
</dbReference>
<evidence type="ECO:0000256" key="1">
    <source>
        <dbReference type="ARBA" id="ARBA00004382"/>
    </source>
</evidence>
<reference evidence="14 15" key="1">
    <citation type="submission" date="2020-08" db="EMBL/GenBank/DDBJ databases">
        <title>Functional genomics of gut bacteria from endangered species of beetles.</title>
        <authorList>
            <person name="Carlos-Shanley C."/>
        </authorList>
    </citation>
    <scope>NUCLEOTIDE SEQUENCE [LARGE SCALE GENOMIC DNA]</scope>
    <source>
        <strain evidence="14 15">S00124</strain>
    </source>
</reference>
<evidence type="ECO:0000313" key="14">
    <source>
        <dbReference type="EMBL" id="MBB6578490.1"/>
    </source>
</evidence>
<dbReference type="Gene3D" id="1.10.4030.10">
    <property type="entry name" value="Porin chaperone SurA, peptide-binding domain"/>
    <property type="match status" value="1"/>
</dbReference>
<keyword evidence="6 12" id="KW-0472">Membrane</keyword>
<dbReference type="PROSITE" id="PS50198">
    <property type="entry name" value="PPIC_PPIASE_2"/>
    <property type="match status" value="1"/>
</dbReference>
<dbReference type="Gene3D" id="3.10.50.40">
    <property type="match status" value="1"/>
</dbReference>
<keyword evidence="3" id="KW-0997">Cell inner membrane</keyword>
<organism evidence="14 15">
    <name type="scientific">Comamonas odontotermitis</name>
    <dbReference type="NCBI Taxonomy" id="379895"/>
    <lineage>
        <taxon>Bacteria</taxon>
        <taxon>Pseudomonadati</taxon>
        <taxon>Pseudomonadota</taxon>
        <taxon>Betaproteobacteria</taxon>
        <taxon>Burkholderiales</taxon>
        <taxon>Comamonadaceae</taxon>
        <taxon>Comamonas</taxon>
    </lineage>
</organism>
<dbReference type="PANTHER" id="PTHR47529">
    <property type="entry name" value="PEPTIDYL-PROLYL CIS-TRANS ISOMERASE D"/>
    <property type="match status" value="1"/>
</dbReference>
<dbReference type="GO" id="GO:0003755">
    <property type="term" value="F:peptidyl-prolyl cis-trans isomerase activity"/>
    <property type="evidence" value="ECO:0007669"/>
    <property type="project" value="UniProtKB-EC"/>
</dbReference>
<comment type="subcellular location">
    <subcellularLocation>
        <location evidence="1">Cell inner membrane</location>
        <topology evidence="1">Single-pass type II membrane protein</topology>
        <orientation evidence="1">Periplasmic side</orientation>
    </subcellularLocation>
</comment>
<evidence type="ECO:0000256" key="7">
    <source>
        <dbReference type="ARBA" id="ARBA00023186"/>
    </source>
</evidence>
<keyword evidence="15" id="KW-1185">Reference proteome</keyword>
<evidence type="ECO:0000313" key="15">
    <source>
        <dbReference type="Proteomes" id="UP000562492"/>
    </source>
</evidence>
<proteinExistence type="inferred from homology"/>
<keyword evidence="7" id="KW-0143">Chaperone</keyword>
<keyword evidence="11 14" id="KW-0413">Isomerase</keyword>
<dbReference type="Proteomes" id="UP000562492">
    <property type="component" value="Unassembled WGS sequence"/>
</dbReference>
<keyword evidence="4 12" id="KW-0812">Transmembrane</keyword>
<dbReference type="InterPro" id="IPR052029">
    <property type="entry name" value="PpiD_chaperone"/>
</dbReference>
<protein>
    <recommendedName>
        <fullName evidence="9">Periplasmic chaperone PpiD</fullName>
    </recommendedName>
    <alternativeName>
        <fullName evidence="10">Periplasmic folding chaperone</fullName>
    </alternativeName>
</protein>
<evidence type="ECO:0000256" key="6">
    <source>
        <dbReference type="ARBA" id="ARBA00023136"/>
    </source>
</evidence>
<dbReference type="InterPro" id="IPR046357">
    <property type="entry name" value="PPIase_dom_sf"/>
</dbReference>
<accession>A0ABR6RH52</accession>
<evidence type="ECO:0000256" key="12">
    <source>
        <dbReference type="SAM" id="Phobius"/>
    </source>
</evidence>
<feature type="transmembrane region" description="Helical" evidence="12">
    <location>
        <begin position="12"/>
        <end position="29"/>
    </location>
</feature>
<evidence type="ECO:0000256" key="4">
    <source>
        <dbReference type="ARBA" id="ARBA00022692"/>
    </source>
</evidence>
<dbReference type="Pfam" id="PF00639">
    <property type="entry name" value="Rotamase"/>
    <property type="match status" value="1"/>
</dbReference>
<evidence type="ECO:0000256" key="9">
    <source>
        <dbReference type="ARBA" id="ARBA00040743"/>
    </source>
</evidence>
<sequence length="637" mass="70692">MFESIRKYSKVLMYPLFLLIILSFVLVGVNQNYFGEKSPVVAKVNGKEITQMDWDNAHRMETDRMRQQNPNMDAKWMDGPEARYLTLERVVRDRVLDAAVQKMHLTVDNAALGRALMEIPQIAALKKPDGSLDVEAYRALVGAQGMTPEGFEAGMRRDLALRQVLGGVSNTAFVTDAQTKSAIDALYQQREIQIARFDTKSFASQVKVNDADLEAFYKSNQELFRQQEEASIEYVVLNADTVKGMIKPSEDDLRTYYKENLNRFVGPETRTASHILINAPQSMAAADRAKAKQRAEALQAEAKANPAQFAELAKKNSQDTSSAVNGGALPAFKKGDMVKPFEDAAFAMKTGDISDVISTEYGFHIIKMGEIKTPRTPTFEELHSKLEEEVRAQQVQKKYAEAAEIFSNTVFEQSDSLKPVAEKLGLKIEKAEHITRTPAAGATGALANPTFLEALFSNDSLQNKRNTEAIEVGTSMLASGRIVSHQDARVLPFEEVKAKVHDLYVAQQATELARKEGEAKLAAWKTDATGANLAAPIVVSRQDVKGQPLALINAVMRSKLDGAAVWTGVDLGKDGYAVVRVNKTVPRAEDTAEKRLAQKQEFERLEAYAETMAYYELLKERFKVQIKVPRPQESKAS</sequence>
<feature type="domain" description="PpiC" evidence="13">
    <location>
        <begin position="267"/>
        <end position="370"/>
    </location>
</feature>
<comment type="caution">
    <text evidence="14">The sequence shown here is derived from an EMBL/GenBank/DDBJ whole genome shotgun (WGS) entry which is preliminary data.</text>
</comment>
<dbReference type="RefSeq" id="WP_184708992.1">
    <property type="nucleotide sequence ID" value="NZ_JACHKZ010000015.1"/>
</dbReference>
<dbReference type="EMBL" id="JACHKZ010000015">
    <property type="protein sequence ID" value="MBB6578490.1"/>
    <property type="molecule type" value="Genomic_DNA"/>
</dbReference>
<dbReference type="Pfam" id="PF13624">
    <property type="entry name" value="SurA_N_3"/>
    <property type="match status" value="1"/>
</dbReference>
<dbReference type="PANTHER" id="PTHR47529:SF1">
    <property type="entry name" value="PERIPLASMIC CHAPERONE PPID"/>
    <property type="match status" value="1"/>
</dbReference>
<gene>
    <name evidence="14" type="ORF">HNP33_002572</name>
</gene>
<dbReference type="SUPFAM" id="SSF109998">
    <property type="entry name" value="Triger factor/SurA peptide-binding domain-like"/>
    <property type="match status" value="1"/>
</dbReference>
<evidence type="ECO:0000256" key="8">
    <source>
        <dbReference type="ARBA" id="ARBA00038408"/>
    </source>
</evidence>
<dbReference type="SUPFAM" id="SSF54534">
    <property type="entry name" value="FKBP-like"/>
    <property type="match status" value="1"/>
</dbReference>
<name>A0ABR6RH52_9BURK</name>
<dbReference type="InterPro" id="IPR000297">
    <property type="entry name" value="PPIase_PpiC"/>
</dbReference>
<evidence type="ECO:0000259" key="13">
    <source>
        <dbReference type="PROSITE" id="PS50198"/>
    </source>
</evidence>
<evidence type="ECO:0000256" key="2">
    <source>
        <dbReference type="ARBA" id="ARBA00022475"/>
    </source>
</evidence>